<dbReference type="GO" id="GO:0042834">
    <property type="term" value="F:peptidoglycan binding"/>
    <property type="evidence" value="ECO:0007669"/>
    <property type="project" value="InterPro"/>
</dbReference>
<comment type="caution">
    <text evidence="3">The sequence shown here is derived from an EMBL/GenBank/DDBJ whole genome shotgun (WGS) entry which is preliminary data.</text>
</comment>
<dbReference type="Proteomes" id="UP000053688">
    <property type="component" value="Unassembled WGS sequence"/>
</dbReference>
<keyword evidence="1" id="KW-1133">Transmembrane helix</keyword>
<sequence length="277" mass="32624">MFAKVNSIECLLPYLNCDQENKPIELEVDAFFQDEADCFFKLFVVPFIKKDMKKEVLDAYKNIKLFPGYIIDLKHFKMVNQKVVPHLVILSSKVIVLFLLIFSVIYWSLNEFKYENVLVSLEKQNGIIFSYFFDIFLKDRINIKNASDVNHIDSARQVEIIQEVEKKQTIYYEKNIILPIFSSELKAFLPSSYTLQLAALNSVFKVQKFIKQYNLQGKVRVYSTVRNGIRWYIITYENYPTIQMARDAAEILPNTLKILRPWAKSMTQVHKEIDFPK</sequence>
<dbReference type="RefSeq" id="WP_016503601.1">
    <property type="nucleotide sequence ID" value="NZ_AMSD01000001.1"/>
</dbReference>
<reference evidence="3 4" key="1">
    <citation type="journal article" date="2014" name="Environ. Microbiol.">
        <title>Genomic signatures of obligate host dependence in the luminous bacterial symbiont of a vertebrate.</title>
        <authorList>
            <person name="Hendry T.A."/>
            <person name="de Wet J.R."/>
            <person name="Dunlap P.V."/>
        </authorList>
    </citation>
    <scope>NUCLEOTIDE SEQUENCE [LARGE SCALE GENOMIC DNA]</scope>
    <source>
        <strain evidence="3 4">Akat1</strain>
    </source>
</reference>
<dbReference type="EMBL" id="AMSD01000001">
    <property type="protein sequence ID" value="EPE37803.1"/>
    <property type="molecule type" value="Genomic_DNA"/>
</dbReference>
<feature type="transmembrane region" description="Helical" evidence="1">
    <location>
        <begin position="87"/>
        <end position="109"/>
    </location>
</feature>
<keyword evidence="4" id="KW-1185">Reference proteome</keyword>
<dbReference type="eggNOG" id="COG3267">
    <property type="taxonomic scope" value="Bacteria"/>
</dbReference>
<dbReference type="STRING" id="28176.CF66_2150"/>
<organism evidence="3 4">
    <name type="scientific">Candidatus Photodesmus katoptron Akat1</name>
    <dbReference type="NCBI Taxonomy" id="1236703"/>
    <lineage>
        <taxon>Bacteria</taxon>
        <taxon>Pseudomonadati</taxon>
        <taxon>Pseudomonadota</taxon>
        <taxon>Gammaproteobacteria</taxon>
        <taxon>Vibrionales</taxon>
        <taxon>Vibrionaceae</taxon>
        <taxon>Candidatus Photodesmus</taxon>
    </lineage>
</organism>
<gene>
    <name evidence="3" type="ORF">O1U_0265</name>
</gene>
<evidence type="ECO:0000313" key="3">
    <source>
        <dbReference type="EMBL" id="EPE37803.1"/>
    </source>
</evidence>
<keyword evidence="1" id="KW-0812">Transmembrane</keyword>
<evidence type="ECO:0000313" key="4">
    <source>
        <dbReference type="Proteomes" id="UP000053688"/>
    </source>
</evidence>
<dbReference type="InterPro" id="IPR036680">
    <property type="entry name" value="SPOR-like_sf"/>
</dbReference>
<dbReference type="AlphaFoldDB" id="S3EI13"/>
<accession>S3EI13</accession>
<dbReference type="InterPro" id="IPR007730">
    <property type="entry name" value="SPOR-like_dom"/>
</dbReference>
<dbReference type="PROSITE" id="PS51724">
    <property type="entry name" value="SPOR"/>
    <property type="match status" value="1"/>
</dbReference>
<feature type="domain" description="SPOR" evidence="2">
    <location>
        <begin position="187"/>
        <end position="265"/>
    </location>
</feature>
<name>S3EI13_9GAMM</name>
<dbReference type="Pfam" id="PF05036">
    <property type="entry name" value="SPOR"/>
    <property type="match status" value="1"/>
</dbReference>
<proteinExistence type="predicted"/>
<protein>
    <submittedName>
        <fullName evidence="3">Sporulation related protein</fullName>
    </submittedName>
</protein>
<dbReference type="eggNOG" id="COG3266">
    <property type="taxonomic scope" value="Bacteria"/>
</dbReference>
<keyword evidence="1" id="KW-0472">Membrane</keyword>
<evidence type="ECO:0000256" key="1">
    <source>
        <dbReference type="SAM" id="Phobius"/>
    </source>
</evidence>
<evidence type="ECO:0000259" key="2">
    <source>
        <dbReference type="PROSITE" id="PS51724"/>
    </source>
</evidence>
<dbReference type="Gene3D" id="3.30.70.1070">
    <property type="entry name" value="Sporulation related repeat"/>
    <property type="match status" value="1"/>
</dbReference>